<accession>A0AAD0NX12</accession>
<name>A0AAD0NX12_9ACTN</name>
<gene>
    <name evidence="3" type="ORF">DLJ61_06470</name>
</gene>
<dbReference type="InterPro" id="IPR051159">
    <property type="entry name" value="Hexapeptide_acetyltransf"/>
</dbReference>
<reference evidence="3 4" key="1">
    <citation type="submission" date="2018-05" db="EMBL/GenBank/DDBJ databases">
        <title>Complete genome sequence of Gordonia terrae NRRL B-16283.</title>
        <authorList>
            <person name="Garlena R.A."/>
            <person name="Russell D.A."/>
            <person name="Hatfull G.F."/>
        </authorList>
    </citation>
    <scope>NUCLEOTIDE SEQUENCE [LARGE SCALE GENOMIC DNA]</scope>
    <source>
        <strain evidence="3 4">NRRL B-16283</strain>
    </source>
</reference>
<keyword evidence="2" id="KW-0808">Transferase</keyword>
<proteinExistence type="inferred from homology"/>
<dbReference type="GO" id="GO:0005829">
    <property type="term" value="C:cytosol"/>
    <property type="evidence" value="ECO:0007669"/>
    <property type="project" value="TreeGrafter"/>
</dbReference>
<dbReference type="Gene3D" id="2.160.10.10">
    <property type="entry name" value="Hexapeptide repeat proteins"/>
    <property type="match status" value="1"/>
</dbReference>
<dbReference type="GO" id="GO:0008374">
    <property type="term" value="F:O-acyltransferase activity"/>
    <property type="evidence" value="ECO:0007669"/>
    <property type="project" value="TreeGrafter"/>
</dbReference>
<comment type="similarity">
    <text evidence="1">Belongs to the transferase hexapeptide repeat family.</text>
</comment>
<dbReference type="EMBL" id="CP029604">
    <property type="protein sequence ID" value="AWO83228.1"/>
    <property type="molecule type" value="Genomic_DNA"/>
</dbReference>
<protein>
    <submittedName>
        <fullName evidence="3">Acetyltransferase</fullName>
    </submittedName>
</protein>
<dbReference type="SUPFAM" id="SSF51161">
    <property type="entry name" value="Trimeric LpxA-like enzymes"/>
    <property type="match status" value="1"/>
</dbReference>
<dbReference type="Proteomes" id="UP000247118">
    <property type="component" value="Chromosome"/>
</dbReference>
<dbReference type="PANTHER" id="PTHR23416">
    <property type="entry name" value="SIALIC ACID SYNTHASE-RELATED"/>
    <property type="match status" value="1"/>
</dbReference>
<evidence type="ECO:0000256" key="1">
    <source>
        <dbReference type="ARBA" id="ARBA00007274"/>
    </source>
</evidence>
<organism evidence="3 4">
    <name type="scientific">Gordonia terrae</name>
    <dbReference type="NCBI Taxonomy" id="2055"/>
    <lineage>
        <taxon>Bacteria</taxon>
        <taxon>Bacillati</taxon>
        <taxon>Actinomycetota</taxon>
        <taxon>Actinomycetes</taxon>
        <taxon>Mycobacteriales</taxon>
        <taxon>Gordoniaceae</taxon>
        <taxon>Gordonia</taxon>
    </lineage>
</organism>
<evidence type="ECO:0000313" key="4">
    <source>
        <dbReference type="Proteomes" id="UP000247118"/>
    </source>
</evidence>
<evidence type="ECO:0000256" key="2">
    <source>
        <dbReference type="ARBA" id="ARBA00022679"/>
    </source>
</evidence>
<dbReference type="InterPro" id="IPR011004">
    <property type="entry name" value="Trimer_LpxA-like_sf"/>
</dbReference>
<sequence length="205" mass="21978">MAAQAVAPCLGAGMTVTTPTTTTARSEVLSELEPRRLRDYIVDKSDRGRNRLWMVTWLGVGAVLRSGVGGAVLRTRLLRAFGARVGAGCDIHRSFRVHFPWKLDLDNDVRIDRDVWIINPEPVTIGAHCSLGRRTVICSGGHDHRSPTFTRTSESVVISDRCHLGNGVTVLKGVVLQPGAQVPAGAVVIPAISAKSRSSTPGGRP</sequence>
<dbReference type="AlphaFoldDB" id="A0AAD0NX12"/>
<dbReference type="PANTHER" id="PTHR23416:SF23">
    <property type="entry name" value="ACETYLTRANSFERASE C18B11.09C-RELATED"/>
    <property type="match status" value="1"/>
</dbReference>
<evidence type="ECO:0000313" key="3">
    <source>
        <dbReference type="EMBL" id="AWO83228.1"/>
    </source>
</evidence>